<feature type="compositionally biased region" description="Polar residues" evidence="5">
    <location>
        <begin position="650"/>
        <end position="664"/>
    </location>
</feature>
<feature type="compositionally biased region" description="Polar residues" evidence="5">
    <location>
        <begin position="427"/>
        <end position="446"/>
    </location>
</feature>
<evidence type="ECO:0000256" key="1">
    <source>
        <dbReference type="ARBA" id="ARBA00010547"/>
    </source>
</evidence>
<dbReference type="GO" id="GO:0060090">
    <property type="term" value="F:molecular adaptor activity"/>
    <property type="evidence" value="ECO:0007669"/>
    <property type="project" value="TreeGrafter"/>
</dbReference>
<dbReference type="Gene3D" id="1.25.10.10">
    <property type="entry name" value="Leucine-rich Repeat Variant"/>
    <property type="match status" value="1"/>
</dbReference>
<dbReference type="GO" id="GO:0007091">
    <property type="term" value="P:metaphase/anaphase transition of mitotic cell cycle"/>
    <property type="evidence" value="ECO:0007669"/>
    <property type="project" value="TreeGrafter"/>
</dbReference>
<evidence type="ECO:0000256" key="2">
    <source>
        <dbReference type="ARBA" id="ARBA00022618"/>
    </source>
</evidence>
<dbReference type="PANTHER" id="PTHR12827:SF3">
    <property type="entry name" value="ANAPHASE-PROMOTING COMPLEX SUBUNIT 1"/>
    <property type="match status" value="1"/>
</dbReference>
<proteinExistence type="inferred from homology"/>
<keyword evidence="2" id="KW-0132">Cell division</keyword>
<comment type="caution">
    <text evidence="6">The sequence shown here is derived from an EMBL/GenBank/DDBJ whole genome shotgun (WGS) entry which is preliminary data.</text>
</comment>
<evidence type="ECO:0000313" key="7">
    <source>
        <dbReference type="Proteomes" id="UP000215902"/>
    </source>
</evidence>
<reference evidence="6 7" key="1">
    <citation type="submission" date="2017-06" db="EMBL/GenBank/DDBJ databases">
        <title>A platform for efficient transgenesis in Macrostomum lignano, a flatworm model organism for stem cell research.</title>
        <authorList>
            <person name="Berezikov E."/>
        </authorList>
    </citation>
    <scope>NUCLEOTIDE SEQUENCE [LARGE SCALE GENOMIC DNA]</scope>
    <source>
        <strain evidence="6">DV1</strain>
        <tissue evidence="6">Whole organism</tissue>
    </source>
</reference>
<dbReference type="GO" id="GO:0031145">
    <property type="term" value="P:anaphase-promoting complex-dependent catabolic process"/>
    <property type="evidence" value="ECO:0007669"/>
    <property type="project" value="TreeGrafter"/>
</dbReference>
<sequence length="2193" mass="237414">MTSSSPSFSCNNSPIIFNRNSKRIEQNLPTISSSKKLNTNNRQSNHFREAEQDLSDMITPQRTESFTPAGRLFAQRMMQPGSSASRPSRQQQQPLLFALRSIHLNDYDNQPLLTRQLQQQAVEQDEQSRITDNWIIRDRDELYWFDCLTVWSRCHEPMQTFTTLTPVLAASFVSFPLYTEPFAAFDLASYTFYGKLQQQTKSGSGNVKVMSGVAMLENDCITFLSETGSEHRTRVPFPCQRMLAHSEGLLLEREIVVSNAATEDPNLPVLFSLSHPLDDVAPVLRLKQSAAPITVANSTAAVTNYFTSSCGKLVYVCQTTGAAFVLQEQQQQHMLSLYRLRYITGAELAAWHRQVRAQYLMMSTLAGTAAAGAAAPPGPVFDTPCVRIPPSQQQPQQQQPLSAIPKHLLPDSQRLSLSPGAAAKNIASVQQQHPHNNSPLYTSTPSRGGIGSLLSPLRLNQQQQQQQFLQQQLQQLQQQQQQPCQQNQSLTSLLANTQLGQLDQAQEPSPIQPRLVLESVWTSAFLEQQQQQQQQQLPILGKIFVAEDASGSCRYACYHLPRARELRCIRLNGGLTNWTVGFSSGDHASVPALDAVWVPNQRLIVTLEPPFGREFTLCSGPQQICRLALSDFDLPLVTQQQPHQSTPSTFSASGGSTVPSGNNSMRRRLRDASLNAFNVQLGDCGSVIRRVTLPPMSVGQLVSRCLDSFQQLLPKDAYLNLLRRWYTASHSPGSRDGNAISNEWHRFDEVLRESLDLIGTEDATVSNSGCQLQQQSATTDDEDSAKRPRQSSGDADWYKLIEQSGGDRFDDLFKLAGVKGHFKGADSSAQQAADRSNRARPASAAAYLRRHSLRALLALHSVYEAEKLSAPAWPSLPPLARLLATLSARLGLDGYVAHYASDFPEAAAAASAMSPAPDASTLTSTSSVGDTDRHSSSLSNMPTSPPYSIFAELLNKLNRALPSGRNPALTRQFPRIDGITDTCHLMLDCLDELLLQGHENETGRFVRLVELLRNRGFQTDALARLPFGVALPLLEALDRCRQGCPPATLASDAAACELLGRKDLSEQLARIKSASAAPLSAADNWDIVGEREFHLRQRGVARGGFDAISVGEASAGAASGGGGSTGGGGTSITAIQDAAASVESVSQGWQAKYAVLQLLERHPVVERLFPVDLRIREAYRMLQTVDRAYFVSRAASGADAHRLLEENQAQLAELCNRTLMLPVGMGALGLAIRSHRSWSAASFLSAGGGEIVPPLNTAGQSDNQRSVTLDAGTVSRVWGEFHNGVAAGLTYAPGLSGLDESWIWFALRAISQARQLPMPTESFSSEQSGFLLGLGINGHLRQLATERIRVMLSYGDEMLTVATLLGLAASRRASMDESYYRTAALHVNALLPPSSVDMELPRLMHSAAVVGLGLVYQGSGHNHLASVLLAEIGQPAGLEPQNNQSRQLVATCSGLALGLICTQLGSGGDPGTAELLWAYMVGGRRRLPMPARDPRSTAGGPVNTGLGLAGHPPLPPHQPGSAGAGGGPQNDNQSNNQPGNGAAAGANGEGGGGHNSSGYYDGLLLGYEASHQIYEGDSYNVEVTAPGAIGALALMYMGSEDSAVSAWLAVPDTPYHLDFVRPDLLQLRCLARGLVLWDQLLPDENWVLDQIPKFIKAAADVTDPTSATAAVDASLVGPAASACVDPALADAATAAIDWDLAGSSLVAAISGYGLAMGIRFAGTHNAAAFAALKRLLARLASLPRWMCRRDVEQASAVLLAATACLMSGSGNLWLMRQLRRKRAVLPKQVDCGCQLIYAMATGILLLGGGRYTLSNRPEHAALLTVALFPKLPCSLTDNSHHLQALRHLYALAAVPRVLCPVSLHSRRVVPGSRADITLAATKYYSELTYQVRLPCLLPDPSSVRRVVVRAPGHWPVQLDGVDSRQAAGRQQQQSMLQATLNHAFGYVLMMERRRGCLGGEVVVVVAPSDDCDHDDIKRNQFEFDDVDLDDVGAELGESGDVGDSRRRIYRRRFYRFDEAAARAGDGSCLHAWQLVLTQAFYARMSATAVATAATTGGDGDELDEAEDEFYGEDADDLLSAGISSRRHRVLPASRLYQCVALVSRRLVRSVLTASPSGKSLSAAAAVFLGSALFRRKPAELQELRELAQRSSLEPWLFLRRCREIDTSDGGGGVDIESDEQRMALFRLMSVGKI</sequence>
<dbReference type="InterPro" id="IPR024990">
    <property type="entry name" value="Apc1"/>
</dbReference>
<feature type="region of interest" description="Disordered" evidence="5">
    <location>
        <begin position="381"/>
        <end position="400"/>
    </location>
</feature>
<feature type="compositionally biased region" description="Low complexity" evidence="5">
    <location>
        <begin position="389"/>
        <end position="400"/>
    </location>
</feature>
<organism evidence="6 7">
    <name type="scientific">Macrostomum lignano</name>
    <dbReference type="NCBI Taxonomy" id="282301"/>
    <lineage>
        <taxon>Eukaryota</taxon>
        <taxon>Metazoa</taxon>
        <taxon>Spiralia</taxon>
        <taxon>Lophotrochozoa</taxon>
        <taxon>Platyhelminthes</taxon>
        <taxon>Rhabditophora</taxon>
        <taxon>Macrostomorpha</taxon>
        <taxon>Macrostomida</taxon>
        <taxon>Macrostomidae</taxon>
        <taxon>Macrostomum</taxon>
    </lineage>
</organism>
<name>A0A267GKV8_9PLAT</name>
<dbReference type="EMBL" id="NIVC01000269">
    <property type="protein sequence ID" value="PAA86661.1"/>
    <property type="molecule type" value="Genomic_DNA"/>
</dbReference>
<evidence type="ECO:0000256" key="4">
    <source>
        <dbReference type="ARBA" id="ARBA00023306"/>
    </source>
</evidence>
<feature type="region of interest" description="Disordered" evidence="5">
    <location>
        <begin position="766"/>
        <end position="797"/>
    </location>
</feature>
<feature type="region of interest" description="Disordered" evidence="5">
    <location>
        <begin position="427"/>
        <end position="453"/>
    </location>
</feature>
<keyword evidence="3" id="KW-0498">Mitosis</keyword>
<feature type="compositionally biased region" description="Polar residues" evidence="5">
    <location>
        <begin position="766"/>
        <end position="778"/>
    </location>
</feature>
<accession>A0A267GKV8</accession>
<dbReference type="GO" id="GO:0070979">
    <property type="term" value="P:protein K11-linked ubiquitination"/>
    <property type="evidence" value="ECO:0007669"/>
    <property type="project" value="TreeGrafter"/>
</dbReference>
<dbReference type="PANTHER" id="PTHR12827">
    <property type="entry name" value="MEIOTIC CHECKPOINT REGULATOR TSG24 FAMILY MEMBER"/>
    <property type="match status" value="1"/>
</dbReference>
<keyword evidence="4" id="KW-0131">Cell cycle</keyword>
<evidence type="ECO:0000313" key="6">
    <source>
        <dbReference type="EMBL" id="PAA86661.1"/>
    </source>
</evidence>
<comment type="similarity">
    <text evidence="1">Belongs to the APC1 family.</text>
</comment>
<feature type="compositionally biased region" description="Low complexity" evidence="5">
    <location>
        <begin position="1532"/>
        <end position="1546"/>
    </location>
</feature>
<feature type="region of interest" description="Disordered" evidence="5">
    <location>
        <begin position="916"/>
        <end position="941"/>
    </location>
</feature>
<feature type="region of interest" description="Disordered" evidence="5">
    <location>
        <begin position="1488"/>
        <end position="1550"/>
    </location>
</feature>
<dbReference type="Proteomes" id="UP000215902">
    <property type="component" value="Unassembled WGS sequence"/>
</dbReference>
<dbReference type="STRING" id="282301.A0A267GKV8"/>
<dbReference type="GO" id="GO:0005680">
    <property type="term" value="C:anaphase-promoting complex"/>
    <property type="evidence" value="ECO:0007669"/>
    <property type="project" value="InterPro"/>
</dbReference>
<evidence type="ECO:0000256" key="3">
    <source>
        <dbReference type="ARBA" id="ARBA00022776"/>
    </source>
</evidence>
<protein>
    <submittedName>
        <fullName evidence="6">Uncharacterized protein</fullName>
    </submittedName>
</protein>
<dbReference type="OrthoDB" id="26401at2759"/>
<keyword evidence="7" id="KW-1185">Reference proteome</keyword>
<feature type="region of interest" description="Disordered" evidence="5">
    <location>
        <begin position="641"/>
        <end position="665"/>
    </location>
</feature>
<gene>
    <name evidence="6" type="ORF">BOX15_Mlig011193g1</name>
</gene>
<evidence type="ECO:0000256" key="5">
    <source>
        <dbReference type="SAM" id="MobiDB-lite"/>
    </source>
</evidence>
<dbReference type="GO" id="GO:0051301">
    <property type="term" value="P:cell division"/>
    <property type="evidence" value="ECO:0007669"/>
    <property type="project" value="UniProtKB-KW"/>
</dbReference>
<dbReference type="InterPro" id="IPR011989">
    <property type="entry name" value="ARM-like"/>
</dbReference>